<evidence type="ECO:0000256" key="1">
    <source>
        <dbReference type="ARBA" id="ARBA00022574"/>
    </source>
</evidence>
<feature type="compositionally biased region" description="Low complexity" evidence="4">
    <location>
        <begin position="470"/>
        <end position="486"/>
    </location>
</feature>
<dbReference type="Gene3D" id="2.130.10.10">
    <property type="entry name" value="YVTN repeat-like/Quinoprotein amine dehydrogenase"/>
    <property type="match status" value="3"/>
</dbReference>
<dbReference type="AlphaFoldDB" id="A0A0C9VPH7"/>
<protein>
    <recommendedName>
        <fullName evidence="7">WD40 repeat-like protein</fullName>
    </recommendedName>
</protein>
<dbReference type="SUPFAM" id="SSF50978">
    <property type="entry name" value="WD40 repeat-like"/>
    <property type="match status" value="1"/>
</dbReference>
<dbReference type="EMBL" id="KN839884">
    <property type="protein sequence ID" value="KIJ59585.1"/>
    <property type="molecule type" value="Genomic_DNA"/>
</dbReference>
<proteinExistence type="predicted"/>
<feature type="repeat" description="WD" evidence="3">
    <location>
        <begin position="294"/>
        <end position="327"/>
    </location>
</feature>
<dbReference type="CDD" id="cd00200">
    <property type="entry name" value="WD40"/>
    <property type="match status" value="1"/>
</dbReference>
<dbReference type="InterPro" id="IPR019775">
    <property type="entry name" value="WD40_repeat_CS"/>
</dbReference>
<dbReference type="PANTHER" id="PTHR22847:SF637">
    <property type="entry name" value="WD REPEAT DOMAIN 5B"/>
    <property type="match status" value="1"/>
</dbReference>
<feature type="compositionally biased region" description="Basic residues" evidence="4">
    <location>
        <begin position="490"/>
        <end position="505"/>
    </location>
</feature>
<accession>A0A0C9VPH7</accession>
<dbReference type="InterPro" id="IPR001680">
    <property type="entry name" value="WD40_rpt"/>
</dbReference>
<evidence type="ECO:0000256" key="4">
    <source>
        <dbReference type="SAM" id="MobiDB-lite"/>
    </source>
</evidence>
<keyword evidence="1 3" id="KW-0853">WD repeat</keyword>
<feature type="compositionally biased region" description="Basic and acidic residues" evidence="4">
    <location>
        <begin position="506"/>
        <end position="523"/>
    </location>
</feature>
<feature type="repeat" description="WD" evidence="3">
    <location>
        <begin position="36"/>
        <end position="77"/>
    </location>
</feature>
<evidence type="ECO:0000256" key="3">
    <source>
        <dbReference type="PROSITE-ProRule" id="PRU00221"/>
    </source>
</evidence>
<feature type="compositionally biased region" description="Basic and acidic residues" evidence="4">
    <location>
        <begin position="450"/>
        <end position="469"/>
    </location>
</feature>
<sequence length="638" mass="70112">MAGIRKVTRNAYLRIRDPPLPAPTSPEPSLLPLATYTGHRNCIMSLVFMPDSKDIVSGSLDGTMRVWSLTEGNEIGEAIRVRSLVWAMAASEDGKLLASGGLGGRVIVWDAKSHKKVVEGGGRHSHVVNSLSFSRDSTKVASASEDKSVIVWSTSTGERLAGPFTGHISRVYCVAFSPDAKQLASCNENAIHIWHSHNAELALPPIRTTGYYRGPHSLSWTPDGNQIIAGCWDRTIRIFDASNGTQITRWDAHTSTGTIFSIAVSRDGRYIVSGSRDNTVKLWDATTHQQIGPTLQHDDMVRSVCISPDAKYIASAGDDRKVSLWSLPQLVNPSYAIDKADAAAKGNEDTKSNNSNNEDEDTPKPPDGNKEATDEEAKMSHTQEDETESVRNFLDMAAVFSQDEDGDPLAFLAAVQGDLEQGNIDISKLDGKVQRRLFNRLQGALSRMKKAAESRPSKEKGRGQAREDATPTPDTATAEDTAQTTQSRKPFGRLRNHLKKHTTSRKGKERETSESPHPLREDAAEPASPKRGHVRKRGERLRQRIAGRREGQSTDRPPRGSSSSAGVSVAPIRRYKVTYGFMEPRNVAVPMPDPDDEEEKSWRGKLFDMICYCSCIPYRTYLLSGRSLVHASVGLCLT</sequence>
<feature type="compositionally biased region" description="Basic residues" evidence="4">
    <location>
        <begin position="530"/>
        <end position="546"/>
    </location>
</feature>
<dbReference type="PROSITE" id="PS50082">
    <property type="entry name" value="WD_REPEATS_2"/>
    <property type="match status" value="6"/>
</dbReference>
<dbReference type="InterPro" id="IPR020472">
    <property type="entry name" value="WD40_PAC1"/>
</dbReference>
<evidence type="ECO:0000313" key="5">
    <source>
        <dbReference type="EMBL" id="KIJ59585.1"/>
    </source>
</evidence>
<evidence type="ECO:0000313" key="6">
    <source>
        <dbReference type="Proteomes" id="UP000053820"/>
    </source>
</evidence>
<dbReference type="PRINTS" id="PR00320">
    <property type="entry name" value="GPROTEINBRPT"/>
</dbReference>
<dbReference type="PANTHER" id="PTHR22847">
    <property type="entry name" value="WD40 REPEAT PROTEIN"/>
    <property type="match status" value="1"/>
</dbReference>
<dbReference type="SMART" id="SM00320">
    <property type="entry name" value="WD40"/>
    <property type="match status" value="7"/>
</dbReference>
<feature type="repeat" description="WD" evidence="3">
    <location>
        <begin position="121"/>
        <end position="162"/>
    </location>
</feature>
<dbReference type="PROSITE" id="PS00678">
    <property type="entry name" value="WD_REPEATS_1"/>
    <property type="match status" value="1"/>
</dbReference>
<evidence type="ECO:0008006" key="7">
    <source>
        <dbReference type="Google" id="ProtNLM"/>
    </source>
</evidence>
<feature type="repeat" description="WD" evidence="3">
    <location>
        <begin position="85"/>
        <end position="119"/>
    </location>
</feature>
<feature type="region of interest" description="Disordered" evidence="4">
    <location>
        <begin position="342"/>
        <end position="388"/>
    </location>
</feature>
<feature type="compositionally biased region" description="Basic and acidic residues" evidence="4">
    <location>
        <begin position="342"/>
        <end position="351"/>
    </location>
</feature>
<gene>
    <name evidence="5" type="ORF">HYDPIDRAFT_118338</name>
</gene>
<feature type="region of interest" description="Disordered" evidence="4">
    <location>
        <begin position="445"/>
        <end position="568"/>
    </location>
</feature>
<dbReference type="GO" id="GO:1990234">
    <property type="term" value="C:transferase complex"/>
    <property type="evidence" value="ECO:0007669"/>
    <property type="project" value="UniProtKB-ARBA"/>
</dbReference>
<dbReference type="PROSITE" id="PS50294">
    <property type="entry name" value="WD_REPEATS_REGION"/>
    <property type="match status" value="4"/>
</dbReference>
<dbReference type="InterPro" id="IPR015943">
    <property type="entry name" value="WD40/YVTN_repeat-like_dom_sf"/>
</dbReference>
<keyword evidence="6" id="KW-1185">Reference proteome</keyword>
<dbReference type="OrthoDB" id="2682234at2759"/>
<evidence type="ECO:0000256" key="2">
    <source>
        <dbReference type="ARBA" id="ARBA00022737"/>
    </source>
</evidence>
<keyword evidence="2" id="KW-0677">Repeat</keyword>
<dbReference type="Pfam" id="PF00400">
    <property type="entry name" value="WD40"/>
    <property type="match status" value="7"/>
</dbReference>
<feature type="compositionally biased region" description="Basic and acidic residues" evidence="4">
    <location>
        <begin position="547"/>
        <end position="558"/>
    </location>
</feature>
<feature type="repeat" description="WD" evidence="3">
    <location>
        <begin position="208"/>
        <end position="249"/>
    </location>
</feature>
<dbReference type="Proteomes" id="UP000053820">
    <property type="component" value="Unassembled WGS sequence"/>
</dbReference>
<reference evidence="5 6" key="1">
    <citation type="submission" date="2014-04" db="EMBL/GenBank/DDBJ databases">
        <title>Evolutionary Origins and Diversification of the Mycorrhizal Mutualists.</title>
        <authorList>
            <consortium name="DOE Joint Genome Institute"/>
            <consortium name="Mycorrhizal Genomics Consortium"/>
            <person name="Kohler A."/>
            <person name="Kuo A."/>
            <person name="Nagy L.G."/>
            <person name="Floudas D."/>
            <person name="Copeland A."/>
            <person name="Barry K.W."/>
            <person name="Cichocki N."/>
            <person name="Veneault-Fourrey C."/>
            <person name="LaButti K."/>
            <person name="Lindquist E.A."/>
            <person name="Lipzen A."/>
            <person name="Lundell T."/>
            <person name="Morin E."/>
            <person name="Murat C."/>
            <person name="Riley R."/>
            <person name="Ohm R."/>
            <person name="Sun H."/>
            <person name="Tunlid A."/>
            <person name="Henrissat B."/>
            <person name="Grigoriev I.V."/>
            <person name="Hibbett D.S."/>
            <person name="Martin F."/>
        </authorList>
    </citation>
    <scope>NUCLEOTIDE SEQUENCE [LARGE SCALE GENOMIC DNA]</scope>
    <source>
        <strain evidence="5 6">MD-312</strain>
    </source>
</reference>
<feature type="repeat" description="WD" evidence="3">
    <location>
        <begin position="252"/>
        <end position="293"/>
    </location>
</feature>
<organism evidence="5 6">
    <name type="scientific">Hydnomerulius pinastri MD-312</name>
    <dbReference type="NCBI Taxonomy" id="994086"/>
    <lineage>
        <taxon>Eukaryota</taxon>
        <taxon>Fungi</taxon>
        <taxon>Dikarya</taxon>
        <taxon>Basidiomycota</taxon>
        <taxon>Agaricomycotina</taxon>
        <taxon>Agaricomycetes</taxon>
        <taxon>Agaricomycetidae</taxon>
        <taxon>Boletales</taxon>
        <taxon>Boletales incertae sedis</taxon>
        <taxon>Leucogyrophana</taxon>
    </lineage>
</organism>
<name>A0A0C9VPH7_9AGAM</name>
<dbReference type="HOGENOM" id="CLU_428965_0_0_1"/>
<feature type="compositionally biased region" description="Basic and acidic residues" evidence="4">
    <location>
        <begin position="362"/>
        <end position="384"/>
    </location>
</feature>
<dbReference type="InterPro" id="IPR036322">
    <property type="entry name" value="WD40_repeat_dom_sf"/>
</dbReference>
<feature type="compositionally biased region" description="Low complexity" evidence="4">
    <location>
        <begin position="559"/>
        <end position="568"/>
    </location>
</feature>